<feature type="compositionally biased region" description="Low complexity" evidence="1">
    <location>
        <begin position="123"/>
        <end position="147"/>
    </location>
</feature>
<name>A0A9W8EB55_9FUNG</name>
<organism evidence="3 4">
    <name type="scientific">Dimargaris verticillata</name>
    <dbReference type="NCBI Taxonomy" id="2761393"/>
    <lineage>
        <taxon>Eukaryota</taxon>
        <taxon>Fungi</taxon>
        <taxon>Fungi incertae sedis</taxon>
        <taxon>Zoopagomycota</taxon>
        <taxon>Kickxellomycotina</taxon>
        <taxon>Dimargaritomycetes</taxon>
        <taxon>Dimargaritales</taxon>
        <taxon>Dimargaritaceae</taxon>
        <taxon>Dimargaris</taxon>
    </lineage>
</organism>
<reference evidence="3" key="1">
    <citation type="submission" date="2022-07" db="EMBL/GenBank/DDBJ databases">
        <title>Phylogenomic reconstructions and comparative analyses of Kickxellomycotina fungi.</title>
        <authorList>
            <person name="Reynolds N.K."/>
            <person name="Stajich J.E."/>
            <person name="Barry K."/>
            <person name="Grigoriev I.V."/>
            <person name="Crous P."/>
            <person name="Smith M.E."/>
        </authorList>
    </citation>
    <scope>NUCLEOTIDE SEQUENCE</scope>
    <source>
        <strain evidence="3">RSA 567</strain>
    </source>
</reference>
<dbReference type="AlphaFoldDB" id="A0A9W8EB55"/>
<evidence type="ECO:0000256" key="1">
    <source>
        <dbReference type="SAM" id="MobiDB-lite"/>
    </source>
</evidence>
<evidence type="ECO:0000313" key="3">
    <source>
        <dbReference type="EMBL" id="KAJ1975184.1"/>
    </source>
</evidence>
<evidence type="ECO:0000256" key="2">
    <source>
        <dbReference type="SAM" id="SignalP"/>
    </source>
</evidence>
<dbReference type="EMBL" id="JANBQB010000557">
    <property type="protein sequence ID" value="KAJ1975184.1"/>
    <property type="molecule type" value="Genomic_DNA"/>
</dbReference>
<accession>A0A9W8EB55</accession>
<feature type="chain" id="PRO_5040853511" description="Extracellular membrane protein CFEM domain-containing protein" evidence="2">
    <location>
        <begin position="21"/>
        <end position="184"/>
    </location>
</feature>
<keyword evidence="4" id="KW-1185">Reference proteome</keyword>
<evidence type="ECO:0000313" key="4">
    <source>
        <dbReference type="Proteomes" id="UP001151582"/>
    </source>
</evidence>
<feature type="region of interest" description="Disordered" evidence="1">
    <location>
        <begin position="123"/>
        <end position="160"/>
    </location>
</feature>
<keyword evidence="2" id="KW-0732">Signal</keyword>
<sequence>MKVTAATIAALATTLATAWADDATSSSTTSAAAIPTSSNAATMVSLTANLTSTQRDCFEKNDCDANSDKCLECLGVSQNTVNTAADCMRQCPDPKAGATVSDYANCAAKCYQSLYDEIKTNATDNSLSSSSSAAVKSATDSSKSSSTSDDEDDEENDGSGANAMVISSLLVVAPLALAALMANL</sequence>
<dbReference type="Proteomes" id="UP001151582">
    <property type="component" value="Unassembled WGS sequence"/>
</dbReference>
<protein>
    <recommendedName>
        <fullName evidence="5">Extracellular membrane protein CFEM domain-containing protein</fullName>
    </recommendedName>
</protein>
<comment type="caution">
    <text evidence="3">The sequence shown here is derived from an EMBL/GenBank/DDBJ whole genome shotgun (WGS) entry which is preliminary data.</text>
</comment>
<feature type="signal peptide" evidence="2">
    <location>
        <begin position="1"/>
        <end position="20"/>
    </location>
</feature>
<proteinExistence type="predicted"/>
<dbReference type="OrthoDB" id="10445830at2759"/>
<evidence type="ECO:0008006" key="5">
    <source>
        <dbReference type="Google" id="ProtNLM"/>
    </source>
</evidence>
<gene>
    <name evidence="3" type="ORF">H4R34_004429</name>
</gene>
<feature type="compositionally biased region" description="Acidic residues" evidence="1">
    <location>
        <begin position="148"/>
        <end position="157"/>
    </location>
</feature>